<dbReference type="GO" id="GO:0004519">
    <property type="term" value="F:endonuclease activity"/>
    <property type="evidence" value="ECO:0007669"/>
    <property type="project" value="UniProtKB-KW"/>
</dbReference>
<evidence type="ECO:0000256" key="15">
    <source>
        <dbReference type="SAM" id="MobiDB-lite"/>
    </source>
</evidence>
<dbReference type="GO" id="GO:0005739">
    <property type="term" value="C:mitochondrion"/>
    <property type="evidence" value="ECO:0007669"/>
    <property type="project" value="UniProtKB-SubCell"/>
</dbReference>
<evidence type="ECO:0000256" key="4">
    <source>
        <dbReference type="ARBA" id="ARBA00013404"/>
    </source>
</evidence>
<dbReference type="SMART" id="SM00318">
    <property type="entry name" value="SNc"/>
    <property type="match status" value="1"/>
</dbReference>
<evidence type="ECO:0000259" key="17">
    <source>
        <dbReference type="PROSITE" id="PS50830"/>
    </source>
</evidence>
<feature type="transmembrane region" description="Helical" evidence="16">
    <location>
        <begin position="40"/>
        <end position="59"/>
    </location>
</feature>
<feature type="domain" description="TNase-like" evidence="17">
    <location>
        <begin position="80"/>
        <end position="240"/>
    </location>
</feature>
<dbReference type="GO" id="GO:0016787">
    <property type="term" value="F:hydrolase activity"/>
    <property type="evidence" value="ECO:0007669"/>
    <property type="project" value="UniProtKB-KW"/>
</dbReference>
<evidence type="ECO:0000256" key="10">
    <source>
        <dbReference type="ARBA" id="ARBA00022801"/>
    </source>
</evidence>
<evidence type="ECO:0000313" key="19">
    <source>
        <dbReference type="Proteomes" id="UP000756921"/>
    </source>
</evidence>
<evidence type="ECO:0000256" key="16">
    <source>
        <dbReference type="SAM" id="Phobius"/>
    </source>
</evidence>
<evidence type="ECO:0000256" key="5">
    <source>
        <dbReference type="ARBA" id="ARBA00014651"/>
    </source>
</evidence>
<feature type="compositionally biased region" description="Basic and acidic residues" evidence="15">
    <location>
        <begin position="222"/>
        <end position="234"/>
    </location>
</feature>
<keyword evidence="19" id="KW-1185">Reference proteome</keyword>
<keyword evidence="11" id="KW-0106">Calcium</keyword>
<evidence type="ECO:0000256" key="12">
    <source>
        <dbReference type="ARBA" id="ARBA00022989"/>
    </source>
</evidence>
<dbReference type="EMBL" id="WJXW01000005">
    <property type="protein sequence ID" value="KAF9736280.1"/>
    <property type="molecule type" value="Genomic_DNA"/>
</dbReference>
<dbReference type="InterPro" id="IPR035437">
    <property type="entry name" value="SNase_OB-fold_sf"/>
</dbReference>
<dbReference type="PROSITE" id="PS50830">
    <property type="entry name" value="TNASE_3"/>
    <property type="match status" value="1"/>
</dbReference>
<dbReference type="PANTHER" id="PTHR12302:SF3">
    <property type="entry name" value="SERINE_THREONINE-PROTEIN KINASE 31"/>
    <property type="match status" value="1"/>
</dbReference>
<keyword evidence="13" id="KW-0496">Mitochondrion</keyword>
<comment type="subcellular location">
    <subcellularLocation>
        <location evidence="1">Membrane</location>
        <topology evidence="1">Single-pass membrane protein</topology>
    </subcellularLocation>
    <subcellularLocation>
        <location evidence="2">Mitochondrion</location>
    </subcellularLocation>
</comment>
<feature type="compositionally biased region" description="Basic and acidic residues" evidence="15">
    <location>
        <begin position="247"/>
        <end position="275"/>
    </location>
</feature>
<proteinExistence type="inferred from homology"/>
<dbReference type="Proteomes" id="UP000756921">
    <property type="component" value="Unassembled WGS sequence"/>
</dbReference>
<evidence type="ECO:0000256" key="13">
    <source>
        <dbReference type="ARBA" id="ARBA00023128"/>
    </source>
</evidence>
<dbReference type="Pfam" id="PF00565">
    <property type="entry name" value="SNase"/>
    <property type="match status" value="1"/>
</dbReference>
<protein>
    <recommendedName>
        <fullName evidence="4">Probable endonuclease LCL3</fullName>
    </recommendedName>
    <alternativeName>
        <fullName evidence="5">Probable endonuclease lcl3</fullName>
    </alternativeName>
</protein>
<dbReference type="GO" id="GO:0046872">
    <property type="term" value="F:metal ion binding"/>
    <property type="evidence" value="ECO:0007669"/>
    <property type="project" value="UniProtKB-KW"/>
</dbReference>
<evidence type="ECO:0000256" key="11">
    <source>
        <dbReference type="ARBA" id="ARBA00022837"/>
    </source>
</evidence>
<comment type="caution">
    <text evidence="18">The sequence shown here is derived from an EMBL/GenBank/DDBJ whole genome shotgun (WGS) entry which is preliminary data.</text>
</comment>
<keyword evidence="9" id="KW-0255">Endonuclease</keyword>
<dbReference type="SUPFAM" id="SSF50199">
    <property type="entry name" value="Staphylococcal nuclease"/>
    <property type="match status" value="1"/>
</dbReference>
<evidence type="ECO:0000256" key="14">
    <source>
        <dbReference type="ARBA" id="ARBA00023136"/>
    </source>
</evidence>
<feature type="region of interest" description="Disordered" evidence="15">
    <location>
        <begin position="217"/>
        <end position="275"/>
    </location>
</feature>
<reference evidence="18" key="1">
    <citation type="journal article" date="2020" name="Mol. Plant Microbe Interact.">
        <title>Genome Sequence of the Biocontrol Agent Coniothyrium minitans strain Conio (IMI 134523).</title>
        <authorList>
            <person name="Patel D."/>
            <person name="Shittu T.A."/>
            <person name="Baroncelli R."/>
            <person name="Muthumeenakshi S."/>
            <person name="Osborne T.H."/>
            <person name="Janganan T.K."/>
            <person name="Sreenivasaprasad S."/>
        </authorList>
    </citation>
    <scope>NUCLEOTIDE SEQUENCE</scope>
    <source>
        <strain evidence="18">Conio</strain>
    </source>
</reference>
<evidence type="ECO:0000256" key="2">
    <source>
        <dbReference type="ARBA" id="ARBA00004173"/>
    </source>
</evidence>
<keyword evidence="10" id="KW-0378">Hydrolase</keyword>
<keyword evidence="12 16" id="KW-1133">Transmembrane helix</keyword>
<name>A0A9P6GKZ9_9PLEO</name>
<dbReference type="FunFam" id="2.40.50.90:FF:000029">
    <property type="entry name" value="Probable endonuclease lcl3"/>
    <property type="match status" value="1"/>
</dbReference>
<evidence type="ECO:0000256" key="3">
    <source>
        <dbReference type="ARBA" id="ARBA00005435"/>
    </source>
</evidence>
<dbReference type="GO" id="GO:0016020">
    <property type="term" value="C:membrane"/>
    <property type="evidence" value="ECO:0007669"/>
    <property type="project" value="UniProtKB-SubCell"/>
</dbReference>
<evidence type="ECO:0000256" key="7">
    <source>
        <dbReference type="ARBA" id="ARBA00022722"/>
    </source>
</evidence>
<dbReference type="InterPro" id="IPR016071">
    <property type="entry name" value="Staphylococal_nuclease_OB-fold"/>
</dbReference>
<accession>A0A9P6GKZ9</accession>
<evidence type="ECO:0000256" key="9">
    <source>
        <dbReference type="ARBA" id="ARBA00022759"/>
    </source>
</evidence>
<dbReference type="AlphaFoldDB" id="A0A9P6GKZ9"/>
<evidence type="ECO:0000256" key="1">
    <source>
        <dbReference type="ARBA" id="ARBA00004167"/>
    </source>
</evidence>
<keyword evidence="7" id="KW-0540">Nuclease</keyword>
<keyword evidence="8" id="KW-0479">Metal-binding</keyword>
<keyword evidence="14 16" id="KW-0472">Membrane</keyword>
<comment type="similarity">
    <text evidence="3">Belongs to the LCL3 family.</text>
</comment>
<sequence length="275" mass="31909">MQWPWSGDEDDGEKKKKNNFSDRIAKLKSDDWATALTDPATIGTSLAFTASTVAFLRFYKSYLRRIPSVNHIKPNYFRRRSLFGQVTSVGDADNFRLFHTPGGRIAGWGWIPWKKVPTRREGLANNTIHVRIAGVDAPELAHWGREAQPYSKEALDWLTAYIHHRRVRVHIFRRDQYDRVVAQVTVRRWLRNRDVGLEMLRNGLATVYEAKTGSEFGNSEQQYRDAQKRAEEQKVGMWTKPNLLGRLRGESSKKAETPREYKQRHAAADKQKKTR</sequence>
<organism evidence="18 19">
    <name type="scientific">Paraphaeosphaeria minitans</name>
    <dbReference type="NCBI Taxonomy" id="565426"/>
    <lineage>
        <taxon>Eukaryota</taxon>
        <taxon>Fungi</taxon>
        <taxon>Dikarya</taxon>
        <taxon>Ascomycota</taxon>
        <taxon>Pezizomycotina</taxon>
        <taxon>Dothideomycetes</taxon>
        <taxon>Pleosporomycetidae</taxon>
        <taxon>Pleosporales</taxon>
        <taxon>Massarineae</taxon>
        <taxon>Didymosphaeriaceae</taxon>
        <taxon>Paraphaeosphaeria</taxon>
    </lineage>
</organism>
<evidence type="ECO:0000256" key="8">
    <source>
        <dbReference type="ARBA" id="ARBA00022723"/>
    </source>
</evidence>
<keyword evidence="6 16" id="KW-0812">Transmembrane</keyword>
<dbReference type="OrthoDB" id="430293at2759"/>
<dbReference type="PANTHER" id="PTHR12302">
    <property type="entry name" value="EBNA2 BINDING PROTEIN P100"/>
    <property type="match status" value="1"/>
</dbReference>
<gene>
    <name evidence="18" type="ORF">PMIN01_06195</name>
</gene>
<evidence type="ECO:0000256" key="6">
    <source>
        <dbReference type="ARBA" id="ARBA00022692"/>
    </source>
</evidence>
<dbReference type="Gene3D" id="2.40.50.90">
    <property type="match status" value="1"/>
</dbReference>
<evidence type="ECO:0000313" key="18">
    <source>
        <dbReference type="EMBL" id="KAF9736280.1"/>
    </source>
</evidence>